<protein>
    <recommendedName>
        <fullName evidence="7">ATP-dependent RNA helicase</fullName>
        <ecNumber evidence="7">3.6.4.13</ecNumber>
    </recommendedName>
</protein>
<dbReference type="InterPro" id="IPR001650">
    <property type="entry name" value="Helicase_C-like"/>
</dbReference>
<evidence type="ECO:0000256" key="7">
    <source>
        <dbReference type="RuleBase" id="RU365068"/>
    </source>
</evidence>
<dbReference type="FunCoup" id="A0A067QQD0">
    <property type="interactions" value="2227"/>
</dbReference>
<organism evidence="11 12">
    <name type="scientific">Zootermopsis nevadensis</name>
    <name type="common">Dampwood termite</name>
    <dbReference type="NCBI Taxonomy" id="136037"/>
    <lineage>
        <taxon>Eukaryota</taxon>
        <taxon>Metazoa</taxon>
        <taxon>Ecdysozoa</taxon>
        <taxon>Arthropoda</taxon>
        <taxon>Hexapoda</taxon>
        <taxon>Insecta</taxon>
        <taxon>Pterygota</taxon>
        <taxon>Neoptera</taxon>
        <taxon>Polyneoptera</taxon>
        <taxon>Dictyoptera</taxon>
        <taxon>Blattodea</taxon>
        <taxon>Blattoidea</taxon>
        <taxon>Termitoidae</taxon>
        <taxon>Termopsidae</taxon>
        <taxon>Zootermopsis</taxon>
    </lineage>
</organism>
<comment type="function">
    <text evidence="7">RNA helicase.</text>
</comment>
<dbReference type="InterPro" id="IPR014001">
    <property type="entry name" value="Helicase_ATP-bd"/>
</dbReference>
<dbReference type="InterPro" id="IPR000629">
    <property type="entry name" value="RNA-helicase_DEAD-box_CS"/>
</dbReference>
<gene>
    <name evidence="11" type="ORF">L798_03650</name>
</gene>
<sequence>MDLFVVNRYFGDDAEENKDLDEQAKLAVLLSKIEERKKQREAVQKSKVNSESFDTNFHVGNDTVPSVNSHESEQNEIKTKHKHIYSPHGKTTGDNDAVVVSQKEGTTQRKNKRKRKEIHDSEEGEDNVGGNVEAKTVKKIEGFTVIGTDKFKKRQKVKRVLPHWLANPSVVSVNLQQLTTTVKDIPGLDRDIVSALKRNKITHFFPVQAQVIPWLLAAHSTQTQYWPHDVCVSAPTGSGKTLTFVIPIVQALRHRVVLQVRALVVLPVQDLAVQVYHVFLTYTQHTDLKVALITGQTSFCKEQQQLVASSAVSGYRSLVDIVVTTPGRLVDHLQSTPGFVLKHLRFLVIDEADRVIENVQNDWLYHLYSHINVGNSSSCHPPALTVATLESTSCPPPQKLLFSATLTQDPEKLQQLGLFQPRLFTSVVGNDQLEDRGKGEAVRGDFVGKFTTPAELSEYICIVTPESKPLILHYIITSNSWQHVLVFVGSRKDAHRLSLLLSHLGRNSFKVAEISSRLSRPAREKVLAKFAAGGIDVLISSDALARGMDIEGVEYVVLYSEPKSVKNYIHRVGRTGRAGRSGTAVTFLLDSQVAQFNEMLGVAGKGSLQKIDVQESQLEELEDKYKAALEQLKENLEKEEKQRLKVEKRSKKRDPSIQKCRDRKSRFKVRKQKKVDKGTAVGT</sequence>
<dbReference type="GO" id="GO:0005524">
    <property type="term" value="F:ATP binding"/>
    <property type="evidence" value="ECO:0007669"/>
    <property type="project" value="UniProtKB-UniRule"/>
</dbReference>
<dbReference type="GO" id="GO:0016787">
    <property type="term" value="F:hydrolase activity"/>
    <property type="evidence" value="ECO:0007669"/>
    <property type="project" value="UniProtKB-KW"/>
</dbReference>
<comment type="catalytic activity">
    <reaction evidence="7">
        <text>ATP + H2O = ADP + phosphate + H(+)</text>
        <dbReference type="Rhea" id="RHEA:13065"/>
        <dbReference type="ChEBI" id="CHEBI:15377"/>
        <dbReference type="ChEBI" id="CHEBI:15378"/>
        <dbReference type="ChEBI" id="CHEBI:30616"/>
        <dbReference type="ChEBI" id="CHEBI:43474"/>
        <dbReference type="ChEBI" id="CHEBI:456216"/>
        <dbReference type="EC" id="3.6.4.13"/>
    </reaction>
</comment>
<evidence type="ECO:0000256" key="3">
    <source>
        <dbReference type="ARBA" id="ARBA00022806"/>
    </source>
</evidence>
<dbReference type="InParanoid" id="A0A067QQD0"/>
<feature type="compositionally biased region" description="Basic and acidic residues" evidence="8">
    <location>
        <begin position="640"/>
        <end position="660"/>
    </location>
</feature>
<keyword evidence="4 6" id="KW-0067">ATP-binding</keyword>
<dbReference type="Proteomes" id="UP000027135">
    <property type="component" value="Unassembled WGS sequence"/>
</dbReference>
<comment type="similarity">
    <text evidence="6">Belongs to the DEAD box helicase family.</text>
</comment>
<accession>A0A067QQD0</accession>
<evidence type="ECO:0000256" key="2">
    <source>
        <dbReference type="ARBA" id="ARBA00022801"/>
    </source>
</evidence>
<dbReference type="SMART" id="SM00490">
    <property type="entry name" value="HELICc"/>
    <property type="match status" value="1"/>
</dbReference>
<dbReference type="PROSITE" id="PS51192">
    <property type="entry name" value="HELICASE_ATP_BIND_1"/>
    <property type="match status" value="1"/>
</dbReference>
<evidence type="ECO:0000256" key="8">
    <source>
        <dbReference type="SAM" id="MobiDB-lite"/>
    </source>
</evidence>
<dbReference type="OrthoDB" id="3370at2759"/>
<dbReference type="AlphaFoldDB" id="A0A067QQD0"/>
<evidence type="ECO:0000313" key="11">
    <source>
        <dbReference type="EMBL" id="KDR06549.1"/>
    </source>
</evidence>
<comment type="domain">
    <text evidence="7">The Q motif is unique to and characteristic of the DEAD box family of RNA helicases and controls ATP binding and hydrolysis.</text>
</comment>
<dbReference type="eggNOG" id="KOG0350">
    <property type="taxonomic scope" value="Eukaryota"/>
</dbReference>
<dbReference type="GO" id="GO:0003723">
    <property type="term" value="F:RNA binding"/>
    <property type="evidence" value="ECO:0007669"/>
    <property type="project" value="UniProtKB-UniRule"/>
</dbReference>
<feature type="region of interest" description="Disordered" evidence="8">
    <location>
        <begin position="640"/>
        <end position="683"/>
    </location>
</feature>
<reference evidence="11 12" key="1">
    <citation type="journal article" date="2014" name="Nat. Commun.">
        <title>Molecular traces of alternative social organization in a termite genome.</title>
        <authorList>
            <person name="Terrapon N."/>
            <person name="Li C."/>
            <person name="Robertson H.M."/>
            <person name="Ji L."/>
            <person name="Meng X."/>
            <person name="Booth W."/>
            <person name="Chen Z."/>
            <person name="Childers C.P."/>
            <person name="Glastad K.M."/>
            <person name="Gokhale K."/>
            <person name="Gowin J."/>
            <person name="Gronenberg W."/>
            <person name="Hermansen R.A."/>
            <person name="Hu H."/>
            <person name="Hunt B.G."/>
            <person name="Huylmans A.K."/>
            <person name="Khalil S.M."/>
            <person name="Mitchell R.D."/>
            <person name="Munoz-Torres M.C."/>
            <person name="Mustard J.A."/>
            <person name="Pan H."/>
            <person name="Reese J.T."/>
            <person name="Scharf M.E."/>
            <person name="Sun F."/>
            <person name="Vogel H."/>
            <person name="Xiao J."/>
            <person name="Yang W."/>
            <person name="Yang Z."/>
            <person name="Yang Z."/>
            <person name="Zhou J."/>
            <person name="Zhu J."/>
            <person name="Brent C.S."/>
            <person name="Elsik C.G."/>
            <person name="Goodisman M.A."/>
            <person name="Liberles D.A."/>
            <person name="Roe R.M."/>
            <person name="Vargo E.L."/>
            <person name="Vilcinskas A."/>
            <person name="Wang J."/>
            <person name="Bornberg-Bauer E."/>
            <person name="Korb J."/>
            <person name="Zhang G."/>
            <person name="Liebig J."/>
        </authorList>
    </citation>
    <scope>NUCLEOTIDE SEQUENCE [LARGE SCALE GENOMIC DNA]</scope>
    <source>
        <tissue evidence="11">Whole organism</tissue>
    </source>
</reference>
<dbReference type="Pfam" id="PF00271">
    <property type="entry name" value="Helicase_C"/>
    <property type="match status" value="1"/>
</dbReference>
<dbReference type="PROSITE" id="PS00039">
    <property type="entry name" value="DEAD_ATP_HELICASE"/>
    <property type="match status" value="1"/>
</dbReference>
<keyword evidence="2 6" id="KW-0378">Hydrolase</keyword>
<feature type="domain" description="Helicase C-terminal" evidence="10">
    <location>
        <begin position="469"/>
        <end position="640"/>
    </location>
</feature>
<evidence type="ECO:0000313" key="12">
    <source>
        <dbReference type="Proteomes" id="UP000027135"/>
    </source>
</evidence>
<dbReference type="OMA" id="HEVKAFD"/>
<name>A0A067QQD0_ZOONE</name>
<evidence type="ECO:0000259" key="10">
    <source>
        <dbReference type="PROSITE" id="PS51194"/>
    </source>
</evidence>
<dbReference type="CDD" id="cd18787">
    <property type="entry name" value="SF2_C_DEAD"/>
    <property type="match status" value="1"/>
</dbReference>
<dbReference type="EMBL" id="KK853579">
    <property type="protein sequence ID" value="KDR06549.1"/>
    <property type="molecule type" value="Genomic_DNA"/>
</dbReference>
<keyword evidence="1 6" id="KW-0547">Nucleotide-binding</keyword>
<feature type="compositionally biased region" description="Polar residues" evidence="8">
    <location>
        <begin position="46"/>
        <end position="55"/>
    </location>
</feature>
<keyword evidence="5 7" id="KW-0694">RNA-binding</keyword>
<evidence type="ECO:0000256" key="5">
    <source>
        <dbReference type="ARBA" id="ARBA00022884"/>
    </source>
</evidence>
<dbReference type="SUPFAM" id="SSF52540">
    <property type="entry name" value="P-loop containing nucleoside triphosphate hydrolases"/>
    <property type="match status" value="1"/>
</dbReference>
<dbReference type="InterPro" id="IPR011545">
    <property type="entry name" value="DEAD/DEAH_box_helicase_dom"/>
</dbReference>
<evidence type="ECO:0000256" key="1">
    <source>
        <dbReference type="ARBA" id="ARBA00022741"/>
    </source>
</evidence>
<dbReference type="InterPro" id="IPR027417">
    <property type="entry name" value="P-loop_NTPase"/>
</dbReference>
<dbReference type="CDD" id="cd17956">
    <property type="entry name" value="DEADc_DDX51"/>
    <property type="match status" value="1"/>
</dbReference>
<keyword evidence="3 6" id="KW-0347">Helicase</keyword>
<dbReference type="STRING" id="136037.A0A067QQD0"/>
<dbReference type="SMART" id="SM00487">
    <property type="entry name" value="DEXDc"/>
    <property type="match status" value="1"/>
</dbReference>
<feature type="compositionally biased region" description="Basic residues" evidence="8">
    <location>
        <begin position="661"/>
        <end position="674"/>
    </location>
</feature>
<evidence type="ECO:0000256" key="6">
    <source>
        <dbReference type="RuleBase" id="RU000492"/>
    </source>
</evidence>
<dbReference type="EC" id="3.6.4.13" evidence="7"/>
<evidence type="ECO:0000259" key="9">
    <source>
        <dbReference type="PROSITE" id="PS51192"/>
    </source>
</evidence>
<dbReference type="PANTHER" id="PTHR24031">
    <property type="entry name" value="RNA HELICASE"/>
    <property type="match status" value="1"/>
</dbReference>
<proteinExistence type="inferred from homology"/>
<evidence type="ECO:0000256" key="4">
    <source>
        <dbReference type="ARBA" id="ARBA00022840"/>
    </source>
</evidence>
<feature type="region of interest" description="Disordered" evidence="8">
    <location>
        <begin position="36"/>
        <end position="129"/>
    </location>
</feature>
<dbReference type="Pfam" id="PF00270">
    <property type="entry name" value="DEAD"/>
    <property type="match status" value="1"/>
</dbReference>
<feature type="domain" description="Helicase ATP-binding" evidence="9">
    <location>
        <begin position="221"/>
        <end position="424"/>
    </location>
</feature>
<keyword evidence="12" id="KW-1185">Reference proteome</keyword>
<dbReference type="PROSITE" id="PS51194">
    <property type="entry name" value="HELICASE_CTER"/>
    <property type="match status" value="1"/>
</dbReference>
<dbReference type="Gene3D" id="3.40.50.300">
    <property type="entry name" value="P-loop containing nucleotide triphosphate hydrolases"/>
    <property type="match status" value="2"/>
</dbReference>
<dbReference type="GO" id="GO:0003724">
    <property type="term" value="F:RNA helicase activity"/>
    <property type="evidence" value="ECO:0007669"/>
    <property type="project" value="UniProtKB-EC"/>
</dbReference>